<dbReference type="InterPro" id="IPR012094">
    <property type="entry name" value="tRNA_Ile_lys_synt"/>
</dbReference>
<dbReference type="InterPro" id="IPR011063">
    <property type="entry name" value="TilS/TtcA_N"/>
</dbReference>
<comment type="function">
    <text evidence="8">Ligates lysine onto the cytidine present at position 34 of the AUA codon-specific tRNA(Ile) that contains the anticodon CAU, in an ATP-dependent manner. Cytidine is converted to lysidine, thus changing the amino acid specificity of the tRNA from methionine to isoleucine.</text>
</comment>
<dbReference type="PANTHER" id="PTHR43033:SF1">
    <property type="entry name" value="TRNA(ILE)-LYSIDINE SYNTHASE-RELATED"/>
    <property type="match status" value="1"/>
</dbReference>
<dbReference type="SUPFAM" id="SSF82829">
    <property type="entry name" value="MesJ substrate recognition domain-like"/>
    <property type="match status" value="1"/>
</dbReference>
<sequence>MTGFVPGRLVADLDRLAPVAECWLAFSGGLDSTVLLHALHAVRADLPGRLRVIHLDHGLHPDSARWAAHCRAVCENHDLPFEVQRLNLQPVAGMSVEALARTARYRACAARLQPGDLLLTAHTQDDQAETLLLALIRGSGVQGLAAMPSVTALGLGRLARPLLGVSRAALAAYAKAQGLRWIDDPSNDALWLDRNLLRHRVMPLLRRRWPAVSETLARSANHCAEVALWVDALASSQLAETRGTRPGTLDCRILASLARPEQKAVLRLWIRQRGFALPSTRVLERVLEEILPAGPDADPLVAWSGCEIRRYRHDLFAIPPLPLPPSGALDWSPDQQRAGLRLPPPLGQLRWIHAPFERMESSARFGEGDAMTVRFGVRGALCRVRTGGPRRALKKVFQDAAIPRWVRPFVPLVFLGESLIAIAGVRGCVADCPGPTAIPALEWIEHPWSDLELFRHDETSLTGVAAS</sequence>
<comment type="caution">
    <text evidence="10">The sequence shown here is derived from an EMBL/GenBank/DDBJ whole genome shotgun (WGS) entry which is preliminary data.</text>
</comment>
<dbReference type="HAMAP" id="MF_01161">
    <property type="entry name" value="tRNA_Ile_lys_synt"/>
    <property type="match status" value="1"/>
</dbReference>
<dbReference type="Pfam" id="PF11734">
    <property type="entry name" value="TilS_C"/>
    <property type="match status" value="1"/>
</dbReference>
<evidence type="ECO:0000256" key="7">
    <source>
        <dbReference type="ARBA" id="ARBA00048539"/>
    </source>
</evidence>
<keyword evidence="3 8" id="KW-0436">Ligase</keyword>
<dbReference type="Gene3D" id="3.40.50.620">
    <property type="entry name" value="HUPs"/>
    <property type="match status" value="1"/>
</dbReference>
<dbReference type="InterPro" id="IPR012796">
    <property type="entry name" value="Lysidine-tRNA-synth_C"/>
</dbReference>
<comment type="similarity">
    <text evidence="8">Belongs to the tRNA(Ile)-lysidine synthase family.</text>
</comment>
<dbReference type="NCBIfam" id="TIGR02433">
    <property type="entry name" value="lysidine_TilS_C"/>
    <property type="match status" value="1"/>
</dbReference>
<gene>
    <name evidence="8 10" type="primary">tilS</name>
    <name evidence="10" type="ORF">CKO25_02795</name>
</gene>
<evidence type="ECO:0000259" key="9">
    <source>
        <dbReference type="SMART" id="SM00977"/>
    </source>
</evidence>
<comment type="subcellular location">
    <subcellularLocation>
        <location evidence="1 8">Cytoplasm</location>
    </subcellularLocation>
</comment>
<reference evidence="10 11" key="1">
    <citation type="journal article" date="2020" name="Microorganisms">
        <title>Osmotic Adaptation and Compatible Solute Biosynthesis of Phototrophic Bacteria as Revealed from Genome Analyses.</title>
        <authorList>
            <person name="Imhoff J.F."/>
            <person name="Rahn T."/>
            <person name="Kunzel S."/>
            <person name="Keller A."/>
            <person name="Neulinger S.C."/>
        </authorList>
    </citation>
    <scope>NUCLEOTIDE SEQUENCE [LARGE SCALE GENOMIC DNA]</scope>
    <source>
        <strain evidence="10 11">DSM 21303</strain>
    </source>
</reference>
<dbReference type="InterPro" id="IPR012795">
    <property type="entry name" value="tRNA_Ile_lys_synt_N"/>
</dbReference>
<keyword evidence="11" id="KW-1185">Reference proteome</keyword>
<dbReference type="GO" id="GO:0005737">
    <property type="term" value="C:cytoplasm"/>
    <property type="evidence" value="ECO:0007669"/>
    <property type="project" value="UniProtKB-SubCell"/>
</dbReference>
<evidence type="ECO:0000256" key="6">
    <source>
        <dbReference type="ARBA" id="ARBA00022840"/>
    </source>
</evidence>
<evidence type="ECO:0000256" key="1">
    <source>
        <dbReference type="ARBA" id="ARBA00004496"/>
    </source>
</evidence>
<dbReference type="GO" id="GO:0032267">
    <property type="term" value="F:tRNA(Ile)-lysidine synthase activity"/>
    <property type="evidence" value="ECO:0007669"/>
    <property type="project" value="UniProtKB-EC"/>
</dbReference>
<dbReference type="Pfam" id="PF01171">
    <property type="entry name" value="ATP_bind_3"/>
    <property type="match status" value="1"/>
</dbReference>
<evidence type="ECO:0000256" key="3">
    <source>
        <dbReference type="ARBA" id="ARBA00022598"/>
    </source>
</evidence>
<accession>A0A9X0WFI2</accession>
<feature type="binding site" evidence="8">
    <location>
        <begin position="27"/>
        <end position="32"/>
    </location>
    <ligand>
        <name>ATP</name>
        <dbReference type="ChEBI" id="CHEBI:30616"/>
    </ligand>
</feature>
<dbReference type="GO" id="GO:0006400">
    <property type="term" value="P:tRNA modification"/>
    <property type="evidence" value="ECO:0007669"/>
    <property type="project" value="UniProtKB-UniRule"/>
</dbReference>
<dbReference type="SUPFAM" id="SSF56037">
    <property type="entry name" value="PheT/TilS domain"/>
    <property type="match status" value="1"/>
</dbReference>
<comment type="catalytic activity">
    <reaction evidence="7 8">
        <text>cytidine(34) in tRNA(Ile2) + L-lysine + ATP = lysidine(34) in tRNA(Ile2) + AMP + diphosphate + H(+)</text>
        <dbReference type="Rhea" id="RHEA:43744"/>
        <dbReference type="Rhea" id="RHEA-COMP:10625"/>
        <dbReference type="Rhea" id="RHEA-COMP:10670"/>
        <dbReference type="ChEBI" id="CHEBI:15378"/>
        <dbReference type="ChEBI" id="CHEBI:30616"/>
        <dbReference type="ChEBI" id="CHEBI:32551"/>
        <dbReference type="ChEBI" id="CHEBI:33019"/>
        <dbReference type="ChEBI" id="CHEBI:82748"/>
        <dbReference type="ChEBI" id="CHEBI:83665"/>
        <dbReference type="ChEBI" id="CHEBI:456215"/>
        <dbReference type="EC" id="6.3.4.19"/>
    </reaction>
</comment>
<feature type="domain" description="Lysidine-tRNA(Ile) synthetase C-terminal" evidence="9">
    <location>
        <begin position="371"/>
        <end position="443"/>
    </location>
</feature>
<dbReference type="SMART" id="SM00977">
    <property type="entry name" value="TilS_C"/>
    <property type="match status" value="1"/>
</dbReference>
<dbReference type="InterPro" id="IPR015262">
    <property type="entry name" value="tRNA_Ile_lys_synt_subst-bd"/>
</dbReference>
<dbReference type="EC" id="6.3.4.19" evidence="8"/>
<dbReference type="Pfam" id="PF09179">
    <property type="entry name" value="TilS"/>
    <property type="match status" value="1"/>
</dbReference>
<evidence type="ECO:0000256" key="2">
    <source>
        <dbReference type="ARBA" id="ARBA00022490"/>
    </source>
</evidence>
<dbReference type="RefSeq" id="WP_200386413.1">
    <property type="nucleotide sequence ID" value="NZ_NRSD01000002.1"/>
</dbReference>
<evidence type="ECO:0000256" key="4">
    <source>
        <dbReference type="ARBA" id="ARBA00022694"/>
    </source>
</evidence>
<protein>
    <recommendedName>
        <fullName evidence="8">tRNA(Ile)-lysidine synthase</fullName>
        <ecNumber evidence="8">6.3.4.19</ecNumber>
    </recommendedName>
    <alternativeName>
        <fullName evidence="8">tRNA(Ile)-2-lysyl-cytidine synthase</fullName>
    </alternativeName>
    <alternativeName>
        <fullName evidence="8">tRNA(Ile)-lysidine synthetase</fullName>
    </alternativeName>
</protein>
<dbReference type="NCBIfam" id="TIGR02432">
    <property type="entry name" value="lysidine_TilS_N"/>
    <property type="match status" value="1"/>
</dbReference>
<keyword evidence="6 8" id="KW-0067">ATP-binding</keyword>
<organism evidence="10 11">
    <name type="scientific">Thiocapsa imhoffii</name>
    <dbReference type="NCBI Taxonomy" id="382777"/>
    <lineage>
        <taxon>Bacteria</taxon>
        <taxon>Pseudomonadati</taxon>
        <taxon>Pseudomonadota</taxon>
        <taxon>Gammaproteobacteria</taxon>
        <taxon>Chromatiales</taxon>
        <taxon>Chromatiaceae</taxon>
        <taxon>Thiocapsa</taxon>
    </lineage>
</organism>
<keyword evidence="5 8" id="KW-0547">Nucleotide-binding</keyword>
<proteinExistence type="inferred from homology"/>
<dbReference type="EMBL" id="NRSD01000002">
    <property type="protein sequence ID" value="MBK1643601.1"/>
    <property type="molecule type" value="Genomic_DNA"/>
</dbReference>
<comment type="domain">
    <text evidence="8">The N-terminal region contains the highly conserved SGGXDS motif, predicted to be a P-loop motif involved in ATP binding.</text>
</comment>
<keyword evidence="2 8" id="KW-0963">Cytoplasm</keyword>
<dbReference type="GO" id="GO:0005524">
    <property type="term" value="F:ATP binding"/>
    <property type="evidence" value="ECO:0007669"/>
    <property type="project" value="UniProtKB-UniRule"/>
</dbReference>
<name>A0A9X0WFI2_9GAMM</name>
<evidence type="ECO:0000313" key="11">
    <source>
        <dbReference type="Proteomes" id="UP001138802"/>
    </source>
</evidence>
<dbReference type="Gene3D" id="1.20.59.20">
    <property type="match status" value="1"/>
</dbReference>
<dbReference type="Proteomes" id="UP001138802">
    <property type="component" value="Unassembled WGS sequence"/>
</dbReference>
<evidence type="ECO:0000256" key="8">
    <source>
        <dbReference type="HAMAP-Rule" id="MF_01161"/>
    </source>
</evidence>
<keyword evidence="4 8" id="KW-0819">tRNA processing</keyword>
<dbReference type="SUPFAM" id="SSF52402">
    <property type="entry name" value="Adenine nucleotide alpha hydrolases-like"/>
    <property type="match status" value="1"/>
</dbReference>
<evidence type="ECO:0000256" key="5">
    <source>
        <dbReference type="ARBA" id="ARBA00022741"/>
    </source>
</evidence>
<dbReference type="InterPro" id="IPR014729">
    <property type="entry name" value="Rossmann-like_a/b/a_fold"/>
</dbReference>
<dbReference type="CDD" id="cd01992">
    <property type="entry name" value="TilS_N"/>
    <property type="match status" value="1"/>
</dbReference>
<dbReference type="PANTHER" id="PTHR43033">
    <property type="entry name" value="TRNA(ILE)-LYSIDINE SYNTHASE-RELATED"/>
    <property type="match status" value="1"/>
</dbReference>
<evidence type="ECO:0000313" key="10">
    <source>
        <dbReference type="EMBL" id="MBK1643601.1"/>
    </source>
</evidence>
<dbReference type="AlphaFoldDB" id="A0A9X0WFI2"/>